<dbReference type="Gene3D" id="3.30.70.270">
    <property type="match status" value="1"/>
</dbReference>
<dbReference type="STRING" id="42155.A0A0R3QFT8"/>
<dbReference type="Pfam" id="PF00078">
    <property type="entry name" value="RVT_1"/>
    <property type="match status" value="1"/>
</dbReference>
<protein>
    <submittedName>
        <fullName evidence="2">Reverse transcriptase domain-containing protein</fullName>
    </submittedName>
</protein>
<feature type="domain" description="Reverse transcriptase" evidence="1">
    <location>
        <begin position="20"/>
        <end position="284"/>
    </location>
</feature>
<dbReference type="PROSITE" id="PS50878">
    <property type="entry name" value="RT_POL"/>
    <property type="match status" value="1"/>
</dbReference>
<dbReference type="AlphaFoldDB" id="A0A0R3QFT8"/>
<name>A0A0R3QFT8_9BILA</name>
<dbReference type="InterPro" id="IPR043502">
    <property type="entry name" value="DNA/RNA_pol_sf"/>
</dbReference>
<proteinExistence type="predicted"/>
<dbReference type="CDD" id="cd01650">
    <property type="entry name" value="RT_nLTR_like"/>
    <property type="match status" value="1"/>
</dbReference>
<sequence length="359" mass="41352">LTLKIMAETLAPYLAALFSRFIKTGFTPSQWHRTEIILLHKKGSRCDLNNYRPISLTSNLSKIFCKLIKNRIYNTLDSHQPIDQAGFRKNFSTIDHIFTLNQILEKSREYNMPLCLMFIDFNKAFDSVKHYAVWEALTNQGVGREVVEVLKNMYRSSKAYVKLDKEGEEFKVQKGVKQGDPLSPNLFNAVLEGIFRNLNWEGKGLKINGQFLNNLRFADDIVLISNGMNELKEMSEELCRESKKVGLTVNFAKSKIMSNIGGCFELEGKVVEKVSEYCYLGQTVAFNDRGKLELRARTTKAWRNFWAQKHILKSKLALAIKMKIWEQCVVPSLTYGAQTWSLTKGMTNNLRDAKKHYEY</sequence>
<dbReference type="PANTHER" id="PTHR47027">
    <property type="entry name" value="REVERSE TRANSCRIPTASE DOMAIN-CONTAINING PROTEIN"/>
    <property type="match status" value="1"/>
</dbReference>
<accession>A0A0R3QFT8</accession>
<dbReference type="InterPro" id="IPR000477">
    <property type="entry name" value="RT_dom"/>
</dbReference>
<dbReference type="PANTHER" id="PTHR47027:SF20">
    <property type="entry name" value="REVERSE TRANSCRIPTASE-LIKE PROTEIN WITH RNA-DIRECTED DNA POLYMERASE DOMAIN"/>
    <property type="match status" value="1"/>
</dbReference>
<organism evidence="2">
    <name type="scientific">Brugia timori</name>
    <dbReference type="NCBI Taxonomy" id="42155"/>
    <lineage>
        <taxon>Eukaryota</taxon>
        <taxon>Metazoa</taxon>
        <taxon>Ecdysozoa</taxon>
        <taxon>Nematoda</taxon>
        <taxon>Chromadorea</taxon>
        <taxon>Rhabditida</taxon>
        <taxon>Spirurina</taxon>
        <taxon>Spiruromorpha</taxon>
        <taxon>Filarioidea</taxon>
        <taxon>Onchocercidae</taxon>
        <taxon>Brugia</taxon>
    </lineage>
</organism>
<evidence type="ECO:0000313" key="2">
    <source>
        <dbReference type="WBParaSite" id="BTMF_0000523601-mRNA-1"/>
    </source>
</evidence>
<dbReference type="WBParaSite" id="BTMF_0000523601-mRNA-1">
    <property type="protein sequence ID" value="BTMF_0000523601-mRNA-1"/>
    <property type="gene ID" value="BTMF_0000523601"/>
</dbReference>
<evidence type="ECO:0000259" key="1">
    <source>
        <dbReference type="PROSITE" id="PS50878"/>
    </source>
</evidence>
<dbReference type="SUPFAM" id="SSF56672">
    <property type="entry name" value="DNA/RNA polymerases"/>
    <property type="match status" value="1"/>
</dbReference>
<dbReference type="InterPro" id="IPR043128">
    <property type="entry name" value="Rev_trsase/Diguanyl_cyclase"/>
</dbReference>
<reference evidence="2" key="1">
    <citation type="submission" date="2017-02" db="UniProtKB">
        <authorList>
            <consortium name="WormBaseParasite"/>
        </authorList>
    </citation>
    <scope>IDENTIFICATION</scope>
</reference>